<proteinExistence type="predicted"/>
<reference evidence="1 2" key="1">
    <citation type="journal article" date="2015" name="Genome Announc.">
        <title>Draft Genome Sequences of Marine Isolates of Thalassomonas viridans and Thalassomonas actiniarum.</title>
        <authorList>
            <person name="Olonade I."/>
            <person name="van Zyl L.J."/>
            <person name="Trindade M."/>
        </authorList>
    </citation>
    <scope>NUCLEOTIDE SEQUENCE [LARGE SCALE GENOMIC DNA]</scope>
    <source>
        <strain evidence="1 2">A5K-106</strain>
    </source>
</reference>
<dbReference type="PANTHER" id="PTHR38834">
    <property type="entry name" value="PERIPLASMIC SUBSTRATE BINDING PROTEIN FAMILY 3"/>
    <property type="match status" value="1"/>
</dbReference>
<accession>A0AAF0C3N5</accession>
<dbReference type="SUPFAM" id="SSF53850">
    <property type="entry name" value="Periplasmic binding protein-like II"/>
    <property type="match status" value="1"/>
</dbReference>
<dbReference type="KEGG" id="tact:SG35_000265"/>
<dbReference type="AlphaFoldDB" id="A0AAF0C3N5"/>
<evidence type="ECO:0000313" key="2">
    <source>
        <dbReference type="Proteomes" id="UP000032568"/>
    </source>
</evidence>
<dbReference type="Gene3D" id="3.40.190.10">
    <property type="entry name" value="Periplasmic binding protein-like II"/>
    <property type="match status" value="2"/>
</dbReference>
<dbReference type="EMBL" id="CP059735">
    <property type="protein sequence ID" value="WDD99158.1"/>
    <property type="molecule type" value="Genomic_DNA"/>
</dbReference>
<evidence type="ECO:0000313" key="1">
    <source>
        <dbReference type="EMBL" id="WDD99158.1"/>
    </source>
</evidence>
<keyword evidence="2" id="KW-1185">Reference proteome</keyword>
<protein>
    <submittedName>
        <fullName evidence="1">Transporter substrate-binding domain-containing protein</fullName>
    </submittedName>
</protein>
<name>A0AAF0C3N5_9GAMM</name>
<dbReference type="Proteomes" id="UP000032568">
    <property type="component" value="Chromosome"/>
</dbReference>
<gene>
    <name evidence="1" type="ORF">SG35_000265</name>
</gene>
<organism evidence="1 2">
    <name type="scientific">Thalassomonas actiniarum</name>
    <dbReference type="NCBI Taxonomy" id="485447"/>
    <lineage>
        <taxon>Bacteria</taxon>
        <taxon>Pseudomonadati</taxon>
        <taxon>Pseudomonadota</taxon>
        <taxon>Gammaproteobacteria</taxon>
        <taxon>Alteromonadales</taxon>
        <taxon>Colwelliaceae</taxon>
        <taxon>Thalassomonas</taxon>
    </lineage>
</organism>
<reference evidence="1 2" key="2">
    <citation type="journal article" date="2022" name="Mar. Drugs">
        <title>Bioassay-Guided Fractionation Leads to the Detection of Cholic Acid Generated by the Rare Thalassomonas sp.</title>
        <authorList>
            <person name="Pheiffer F."/>
            <person name="Schneider Y.K."/>
            <person name="Hansen E.H."/>
            <person name="Andersen J.H."/>
            <person name="Isaksson J."/>
            <person name="Busche T."/>
            <person name="R C."/>
            <person name="Kalinowski J."/>
            <person name="Zyl L.V."/>
            <person name="Trindade M."/>
        </authorList>
    </citation>
    <scope>NUCLEOTIDE SEQUENCE [LARGE SCALE GENOMIC DNA]</scope>
    <source>
        <strain evidence="1 2">A5K-106</strain>
    </source>
</reference>
<dbReference type="PANTHER" id="PTHR38834:SF3">
    <property type="entry name" value="SOLUTE-BINDING PROTEIN FAMILY 3_N-TERMINAL DOMAIN-CONTAINING PROTEIN"/>
    <property type="match status" value="1"/>
</dbReference>
<sequence length="231" mass="27131">MLKFIPLLLWLHSQMAWGVGPDRLMLSTQEWPPYQSYSEDQISGLAVSRVKCVLRQMEQPYQLTMTNWAKAQLNVQNGVQHGFFITEKTPERDRYAVFSKPMISHHWYWYYSNALTDTSISDINKLKWKVSAKFGSQKWFYLHNNGYDVVKKPRNMKNLLDMLLHNEVDAILVDELAMQVELKRKGMTPNSFRNRLVATKPMGVYFNKRFVNRYPGFMEEFNQAVGSCSEQ</sequence>